<proteinExistence type="predicted"/>
<sequence>MNEVITKEQLSIALEQADIIIVSGALALQLRVLANKEVAPLALPAPEQLHRMPLSEAANYAQKAGLNVRSAFNLVRYIGVTNVFQVLRHYTVTLRRADGTELLLRRK</sequence>
<reference evidence="1" key="1">
    <citation type="submission" date="2014-07" db="EMBL/GenBank/DDBJ databases">
        <authorList>
            <person name="Urmite Genomes Urmite Genomes"/>
        </authorList>
    </citation>
    <scope>NUCLEOTIDE SEQUENCE</scope>
    <source>
        <strain evidence="1">13S34_air</strain>
    </source>
</reference>
<evidence type="ECO:0000313" key="1">
    <source>
        <dbReference type="EMBL" id="CEA05912.1"/>
    </source>
</evidence>
<accession>A0A078MKE6</accession>
<gene>
    <name evidence="1" type="ORF">BN1050_02711</name>
</gene>
<organism evidence="1">
    <name type="scientific">Metalysinibacillus saudimassiliensis</name>
    <dbReference type="NCBI Taxonomy" id="1461583"/>
    <lineage>
        <taxon>Bacteria</taxon>
        <taxon>Bacillati</taxon>
        <taxon>Bacillota</taxon>
        <taxon>Bacilli</taxon>
        <taxon>Bacillales</taxon>
        <taxon>Caryophanaceae</taxon>
        <taxon>Metalysinibacillus</taxon>
    </lineage>
</organism>
<dbReference type="EMBL" id="LN483080">
    <property type="protein sequence ID" value="CEA05912.1"/>
    <property type="molecule type" value="Genomic_DNA"/>
</dbReference>
<dbReference type="PATRIC" id="fig|1461583.4.peg.2604"/>
<dbReference type="HOGENOM" id="CLU_2206811_0_0_9"/>
<dbReference type="AlphaFoldDB" id="A0A078MKE6"/>
<protein>
    <submittedName>
        <fullName evidence="1">Uncharacterized protein</fullName>
    </submittedName>
</protein>
<name>A0A078MKE6_9BACL</name>